<reference evidence="1" key="1">
    <citation type="submission" date="2014-03" db="EMBL/GenBank/DDBJ databases">
        <authorList>
            <person name="Emond-Rheault J.-G."/>
            <person name="Trudel M.V."/>
            <person name="Vincent A.T."/>
            <person name="Brochu F."/>
            <person name="Boyle B."/>
            <person name="Tanaka K.H."/>
            <person name="Attere S.A."/>
            <person name="Jubinville E."/>
            <person name="Frenette M."/>
            <person name="Derome N."/>
            <person name="Charette S.J."/>
        </authorList>
    </citation>
    <scope>NUCLEOTIDE SEQUENCE</scope>
    <source>
        <strain evidence="1">09-0167</strain>
    </source>
</reference>
<accession>A0A0A7KTY2</accession>
<dbReference type="EMBL" id="KJ626180">
    <property type="protein sequence ID" value="AIZ49703.1"/>
    <property type="molecule type" value="Genomic_DNA"/>
</dbReference>
<name>A0A0A7KTY2_AERSS</name>
<dbReference type="AlphaFoldDB" id="A0A0A7KTY2"/>
<evidence type="ECO:0000313" key="1">
    <source>
        <dbReference type="EMBL" id="AIZ49703.1"/>
    </source>
</evidence>
<sequence>MGQGTESCGGYEVEYDPYEDGLAHGEWMTSDGEVIAVSSMTPTHLKGARRAAHRASKTASFTCDIWKWEQWVEIFDAELDRRGDSAVEGAVYNSPLAVKETRGTKVTLVCWCGTKYTARIADLSRGWARSCCKSHAATKREYGRKEPVEAGTGRSIKQVLRGQL</sequence>
<reference evidence="1" key="2">
    <citation type="journal article" date="2015" name="Vet. Microbiol.">
        <title>Variants of a genomic island in Aeromonas salmonicida subsp. salmonicida link isolates with their geographical origins.</title>
        <authorList>
            <person name="Emond-Rheault J.G."/>
            <person name="Vincent A.T."/>
            <person name="Trudel M.V."/>
            <person name="Brochu F."/>
            <person name="Boyle B."/>
            <person name="Tanaka K.H."/>
            <person name="Attere S.A."/>
            <person name="Jubinville E."/>
            <person name="Loch T.P."/>
            <person name="Winters A.D."/>
            <person name="Faisal M."/>
            <person name="Frenette M."/>
            <person name="Derome N."/>
            <person name="Charette S.J."/>
        </authorList>
    </citation>
    <scope>NUCLEOTIDE SEQUENCE</scope>
    <source>
        <strain evidence="1">09-0167</strain>
    </source>
</reference>
<protein>
    <submittedName>
        <fullName evidence="1">Putative phage protein</fullName>
    </submittedName>
</protein>
<proteinExistence type="predicted"/>
<organism evidence="1">
    <name type="scientific">Aeromonas salmonicida subsp. salmonicida</name>
    <dbReference type="NCBI Taxonomy" id="29491"/>
    <lineage>
        <taxon>Bacteria</taxon>
        <taxon>Pseudomonadati</taxon>
        <taxon>Pseudomonadota</taxon>
        <taxon>Gammaproteobacteria</taxon>
        <taxon>Aeromonadales</taxon>
        <taxon>Aeromonadaceae</taxon>
        <taxon>Aeromonas</taxon>
    </lineage>
</organism>